<dbReference type="PANTHER" id="PTHR42663">
    <property type="entry name" value="HYDROLASE C777.06C-RELATED-RELATED"/>
    <property type="match status" value="1"/>
</dbReference>
<dbReference type="Gene3D" id="3.60.15.10">
    <property type="entry name" value="Ribonuclease Z/Hydroxyacylglutathione hydrolase-like"/>
    <property type="match status" value="1"/>
</dbReference>
<dbReference type="Proteomes" id="UP000565262">
    <property type="component" value="Unassembled WGS sequence"/>
</dbReference>
<proteinExistence type="predicted"/>
<sequence length="255" mass="29074">MRFSLPGTGDVRQVPVFGCECKVCCQARVNVRRRRRPCCALLETPQGDLLIDAGLTDLAERFEQKGLNAILLTHYHVDHVQGLFHLRWGMGEKIPVYGPSDVQGYADLLKHPGILKFMPAAEPFQRFELSGIGVTPIPLQHSKPTYGYLLEYNNSLIAYLTDTVGLPEQTQIFLKQLLKERRIDLLVMDCSYPPQNTTPRNHNDLNMALEIHHSLRPCRTVLTHISHEMDLWLSDHPDSLPDHVQVARDDDDFLF</sequence>
<dbReference type="GO" id="GO:0019700">
    <property type="term" value="P:organic phosphonate catabolic process"/>
    <property type="evidence" value="ECO:0007669"/>
    <property type="project" value="InterPro"/>
</dbReference>
<dbReference type="Pfam" id="PF12706">
    <property type="entry name" value="Lactamase_B_2"/>
    <property type="match status" value="1"/>
</dbReference>
<dbReference type="InterPro" id="IPR036866">
    <property type="entry name" value="RibonucZ/Hydroxyglut_hydro"/>
</dbReference>
<protein>
    <submittedName>
        <fullName evidence="2">Phosphonate metabolism protein PhnP</fullName>
    </submittedName>
</protein>
<comment type="caution">
    <text evidence="2">The sequence shown here is derived from an EMBL/GenBank/DDBJ whole genome shotgun (WGS) entry which is preliminary data.</text>
</comment>
<dbReference type="NCBIfam" id="TIGR03307">
    <property type="entry name" value="PhnP"/>
    <property type="match status" value="1"/>
</dbReference>
<gene>
    <name evidence="2" type="primary">phnP</name>
    <name evidence="2" type="ORF">H4O21_23495</name>
</gene>
<dbReference type="PANTHER" id="PTHR42663:SF6">
    <property type="entry name" value="HYDROLASE C777.06C-RELATED"/>
    <property type="match status" value="1"/>
</dbReference>
<dbReference type="CDD" id="cd07736">
    <property type="entry name" value="PhnP-like_MBL-fold"/>
    <property type="match status" value="1"/>
</dbReference>
<reference evidence="2 3" key="1">
    <citation type="submission" date="2020-08" db="EMBL/GenBank/DDBJ databases">
        <title>Oceanospirillum sp. nov. isolated from marine sediment.</title>
        <authorList>
            <person name="Ji X."/>
        </authorList>
    </citation>
    <scope>NUCLEOTIDE SEQUENCE [LARGE SCALE GENOMIC DNA]</scope>
    <source>
        <strain evidence="2 3">D5</strain>
    </source>
</reference>
<dbReference type="InterPro" id="IPR001279">
    <property type="entry name" value="Metallo-B-lactamas"/>
</dbReference>
<evidence type="ECO:0000313" key="3">
    <source>
        <dbReference type="Proteomes" id="UP000565262"/>
    </source>
</evidence>
<dbReference type="SUPFAM" id="SSF56281">
    <property type="entry name" value="Metallo-hydrolase/oxidoreductase"/>
    <property type="match status" value="1"/>
</dbReference>
<evidence type="ECO:0000313" key="2">
    <source>
        <dbReference type="EMBL" id="MBB1489579.1"/>
    </source>
</evidence>
<dbReference type="InterPro" id="IPR017693">
    <property type="entry name" value="Phosphonate_metab_PhnP"/>
</dbReference>
<accession>A0A839IYR3</accession>
<dbReference type="EMBL" id="JACJFM010000061">
    <property type="protein sequence ID" value="MBB1489579.1"/>
    <property type="molecule type" value="Genomic_DNA"/>
</dbReference>
<keyword evidence="3" id="KW-1185">Reference proteome</keyword>
<feature type="domain" description="Metallo-beta-lactamase" evidence="1">
    <location>
        <begin position="50"/>
        <end position="225"/>
    </location>
</feature>
<dbReference type="AlphaFoldDB" id="A0A839IYR3"/>
<dbReference type="GO" id="GO:0008081">
    <property type="term" value="F:phosphoric diester hydrolase activity"/>
    <property type="evidence" value="ECO:0007669"/>
    <property type="project" value="InterPro"/>
</dbReference>
<organism evidence="2 3">
    <name type="scientific">Oceanospirillum sediminis</name>
    <dbReference type="NCBI Taxonomy" id="2760088"/>
    <lineage>
        <taxon>Bacteria</taxon>
        <taxon>Pseudomonadati</taxon>
        <taxon>Pseudomonadota</taxon>
        <taxon>Gammaproteobacteria</taxon>
        <taxon>Oceanospirillales</taxon>
        <taxon>Oceanospirillaceae</taxon>
        <taxon>Oceanospirillum</taxon>
    </lineage>
</organism>
<name>A0A839IYR3_9GAMM</name>
<dbReference type="InterPro" id="IPR035682">
    <property type="entry name" value="PhnP_MBL"/>
</dbReference>
<evidence type="ECO:0000259" key="1">
    <source>
        <dbReference type="Pfam" id="PF12706"/>
    </source>
</evidence>